<evidence type="ECO:0008006" key="2">
    <source>
        <dbReference type="Google" id="ProtNLM"/>
    </source>
</evidence>
<sequence length="73" mass="8280">MSTVYIVILTYIKPLEEIDAAIHAHVEWLKRGIQRGFSWHPVDGSQETVGSFSLSVKVLPLLKSACARILFRR</sequence>
<name>A0A6N3H700_ENTAG</name>
<evidence type="ECO:0000313" key="1">
    <source>
        <dbReference type="EMBL" id="VYU71649.1"/>
    </source>
</evidence>
<dbReference type="EMBL" id="CACRUS010000028">
    <property type="protein sequence ID" value="VYU71649.1"/>
    <property type="molecule type" value="Genomic_DNA"/>
</dbReference>
<proteinExistence type="predicted"/>
<dbReference type="AlphaFoldDB" id="A0A6N3H700"/>
<accession>A0A6N3H700</accession>
<gene>
    <name evidence="1" type="ORF">PALFYP105_00806</name>
</gene>
<organism evidence="1">
    <name type="scientific">Enterobacter agglomerans</name>
    <name type="common">Erwinia herbicola</name>
    <name type="synonym">Pantoea agglomerans</name>
    <dbReference type="NCBI Taxonomy" id="549"/>
    <lineage>
        <taxon>Bacteria</taxon>
        <taxon>Pseudomonadati</taxon>
        <taxon>Pseudomonadota</taxon>
        <taxon>Gammaproteobacteria</taxon>
        <taxon>Enterobacterales</taxon>
        <taxon>Erwiniaceae</taxon>
        <taxon>Pantoea</taxon>
        <taxon>Pantoea agglomerans group</taxon>
    </lineage>
</organism>
<protein>
    <recommendedName>
        <fullName evidence="2">YCII-related domain-containing protein</fullName>
    </recommendedName>
</protein>
<reference evidence="1" key="1">
    <citation type="submission" date="2019-11" db="EMBL/GenBank/DDBJ databases">
        <authorList>
            <person name="Feng L."/>
        </authorList>
    </citation>
    <scope>NUCLEOTIDE SEQUENCE</scope>
    <source>
        <strain evidence="1">PagglomeransLFYP105</strain>
    </source>
</reference>